<dbReference type="PANTHER" id="PTHR21599">
    <property type="entry name" value="GLYCERATE KINASE"/>
    <property type="match status" value="1"/>
</dbReference>
<comment type="similarity">
    <text evidence="1 4">Belongs to the glycerate kinase type-1 family.</text>
</comment>
<evidence type="ECO:0000256" key="3">
    <source>
        <dbReference type="ARBA" id="ARBA00022777"/>
    </source>
</evidence>
<keyword evidence="6" id="KW-1185">Reference proteome</keyword>
<organism evidence="5 6">
    <name type="scientific">Ignatzschineria rhizosphaerae</name>
    <dbReference type="NCBI Taxonomy" id="2923279"/>
    <lineage>
        <taxon>Bacteria</taxon>
        <taxon>Pseudomonadati</taxon>
        <taxon>Pseudomonadota</taxon>
        <taxon>Gammaproteobacteria</taxon>
        <taxon>Cardiobacteriales</taxon>
        <taxon>Ignatzschineriaceae</taxon>
        <taxon>Ignatzschineria</taxon>
    </lineage>
</organism>
<dbReference type="PIRSF" id="PIRSF006078">
    <property type="entry name" value="GlxK"/>
    <property type="match status" value="1"/>
</dbReference>
<name>A0ABY3X8C6_9GAMM</name>
<accession>A0ABY3X8C6</accession>
<dbReference type="GO" id="GO:0016301">
    <property type="term" value="F:kinase activity"/>
    <property type="evidence" value="ECO:0007669"/>
    <property type="project" value="UniProtKB-KW"/>
</dbReference>
<dbReference type="SUPFAM" id="SSF110738">
    <property type="entry name" value="Glycerate kinase I"/>
    <property type="match status" value="1"/>
</dbReference>
<evidence type="ECO:0000256" key="2">
    <source>
        <dbReference type="ARBA" id="ARBA00022679"/>
    </source>
</evidence>
<evidence type="ECO:0000256" key="1">
    <source>
        <dbReference type="ARBA" id="ARBA00006284"/>
    </source>
</evidence>
<dbReference type="InterPro" id="IPR004381">
    <property type="entry name" value="Glycerate_kinase"/>
</dbReference>
<keyword evidence="2 4" id="KW-0808">Transferase</keyword>
<proteinExistence type="inferred from homology"/>
<protein>
    <submittedName>
        <fullName evidence="5">Glycerate kinase</fullName>
    </submittedName>
</protein>
<evidence type="ECO:0000313" key="6">
    <source>
        <dbReference type="Proteomes" id="UP000829542"/>
    </source>
</evidence>
<dbReference type="NCBIfam" id="TIGR00045">
    <property type="entry name" value="glycerate kinase"/>
    <property type="match status" value="1"/>
</dbReference>
<keyword evidence="3 4" id="KW-0418">Kinase</keyword>
<reference evidence="5 6" key="1">
    <citation type="submission" date="2022-03" db="EMBL/GenBank/DDBJ databases">
        <title>Ignatzschineria rhizosphaerae HR5S32.</title>
        <authorList>
            <person name="Sun J.Q."/>
            <person name="Feng J.Y."/>
        </authorList>
    </citation>
    <scope>NUCLEOTIDE SEQUENCE [LARGE SCALE GENOMIC DNA]</scope>
    <source>
        <strain evidence="5 6">HR5S32</strain>
    </source>
</reference>
<evidence type="ECO:0000256" key="4">
    <source>
        <dbReference type="PIRNR" id="PIRNR006078"/>
    </source>
</evidence>
<dbReference type="PANTHER" id="PTHR21599:SF0">
    <property type="entry name" value="GLYCERATE KINASE"/>
    <property type="match status" value="1"/>
</dbReference>
<dbReference type="InterPro" id="IPR018197">
    <property type="entry name" value="Glycerate_kinase_RE-like"/>
</dbReference>
<dbReference type="RefSeq" id="WP_242149461.1">
    <property type="nucleotide sequence ID" value="NZ_CP093379.1"/>
</dbReference>
<evidence type="ECO:0000313" key="5">
    <source>
        <dbReference type="EMBL" id="UNM96258.1"/>
    </source>
</evidence>
<dbReference type="InterPro" id="IPR036129">
    <property type="entry name" value="Glycerate_kinase_sf"/>
</dbReference>
<dbReference type="Proteomes" id="UP000829542">
    <property type="component" value="Chromosome"/>
</dbReference>
<sequence length="382" mass="40365">MKVVIAPDSYKESLTALEVAKLIQAGFQEIFPDAIYTLIPVADGGEGTVTSLIDATKGQYITKSVVGPLGQQVEATYGITGDGKSAIIEMAEASGLALVPQNQRNPYVTTSFGTGELILDALNHQVQHIILGIGGSATNDGGAGMMQALGVRFLDQNNRELPFGGKALSHLETIDVSNLDPRIHACQFDIACDVDNPLTGSKGASAIFGPQKGATPEMVMVLDHALAHYANKIESLMGLEVDHIKGAGAAGGMGAAGLAFLKGSLRPGIEIVIETTQLEEVIKDADLVITGEGRIDQQTCFGKTPMGVAQVAKKYQKPVIAIAGSLGKGAEQTHQYGIDAVFSITDCPMSLEEAYQQTPHNLQKMARNIAATYQMGIMHFNR</sequence>
<dbReference type="Pfam" id="PF02595">
    <property type="entry name" value="Gly_kinase"/>
    <property type="match status" value="1"/>
</dbReference>
<dbReference type="Gene3D" id="3.90.1510.10">
    <property type="entry name" value="Glycerate kinase, domain 2"/>
    <property type="match status" value="1"/>
</dbReference>
<dbReference type="EMBL" id="CP093379">
    <property type="protein sequence ID" value="UNM96258.1"/>
    <property type="molecule type" value="Genomic_DNA"/>
</dbReference>
<gene>
    <name evidence="5" type="ORF">MMG00_13860</name>
</gene>
<dbReference type="InterPro" id="IPR018193">
    <property type="entry name" value="Glyc_kinase_flavodox-like_fold"/>
</dbReference>
<dbReference type="Gene3D" id="3.40.50.10350">
    <property type="entry name" value="Glycerate kinase, domain 1"/>
    <property type="match status" value="1"/>
</dbReference>